<sequence>MNFELVERVRHRLAGTGAGTDPVALADAVRAEAGRPVGHTEVLDALRVVRQELAGAGPLEPLLSLPGVTDVLVTGPDEVWVDGADGLRRTEVRFPSDDSVRRLAQRLALAAGRRLDDAQPYVDGWLPGLGPHGRVRLHAVLPPIAADGTCVSLRLLRPAVHDLAALRALGTFGADGVELVEAVVAARLSFLVTGGTGAGKSTLLAAMLGAVNPAERIVCVEDAAELQPAHPQFVRLIARPPNVEGAGEVGLRDLVRQALRMRPDRLVVGEVRGHEVCELLNALNTGHDGSAGTLHANSTAEVPARLEALAALGGLSRAALHSQLAAAVQVVLHMRRSASGRRELAEVGVLSRADNGDVRVLPVWQEGEWTKRRVLFSALLPRTDGR</sequence>
<dbReference type="InterPro" id="IPR050921">
    <property type="entry name" value="T4SS_GSP_E_ATPase"/>
</dbReference>
<organism evidence="3 4">
    <name type="scientific">Amycolatopsis viridis</name>
    <dbReference type="NCBI Taxonomy" id="185678"/>
    <lineage>
        <taxon>Bacteria</taxon>
        <taxon>Bacillati</taxon>
        <taxon>Actinomycetota</taxon>
        <taxon>Actinomycetes</taxon>
        <taxon>Pseudonocardiales</taxon>
        <taxon>Pseudonocardiaceae</taxon>
        <taxon>Amycolatopsis</taxon>
    </lineage>
</organism>
<evidence type="ECO:0000256" key="1">
    <source>
        <dbReference type="ARBA" id="ARBA00006611"/>
    </source>
</evidence>
<evidence type="ECO:0000313" key="4">
    <source>
        <dbReference type="Proteomes" id="UP000754495"/>
    </source>
</evidence>
<keyword evidence="4" id="KW-1185">Reference proteome</keyword>
<dbReference type="Proteomes" id="UP000754495">
    <property type="component" value="Unassembled WGS sequence"/>
</dbReference>
<dbReference type="InterPro" id="IPR022399">
    <property type="entry name" value="TadA-like_ATPase"/>
</dbReference>
<dbReference type="InterPro" id="IPR001482">
    <property type="entry name" value="T2SS/T4SS_dom"/>
</dbReference>
<dbReference type="PANTHER" id="PTHR30486">
    <property type="entry name" value="TWITCHING MOTILITY PROTEIN PILT"/>
    <property type="match status" value="1"/>
</dbReference>
<dbReference type="SUPFAM" id="SSF52540">
    <property type="entry name" value="P-loop containing nucleoside triphosphate hydrolases"/>
    <property type="match status" value="1"/>
</dbReference>
<protein>
    <submittedName>
        <fullName evidence="3">Pilus assembly protein CpaF</fullName>
    </submittedName>
</protein>
<comment type="similarity">
    <text evidence="1">Belongs to the GSP E family.</text>
</comment>
<comment type="caution">
    <text evidence="3">The sequence shown here is derived from an EMBL/GenBank/DDBJ whole genome shotgun (WGS) entry which is preliminary data.</text>
</comment>
<dbReference type="InterPro" id="IPR027417">
    <property type="entry name" value="P-loop_NTPase"/>
</dbReference>
<dbReference type="RefSeq" id="WP_167110480.1">
    <property type="nucleotide sequence ID" value="NZ_JAANOU010000001.1"/>
</dbReference>
<dbReference type="CDD" id="cd01130">
    <property type="entry name" value="VirB11-like_ATPase"/>
    <property type="match status" value="1"/>
</dbReference>
<accession>A0ABX0SM98</accession>
<dbReference type="PANTHER" id="PTHR30486:SF6">
    <property type="entry name" value="TYPE IV PILUS RETRACTATION ATPASE PILT"/>
    <property type="match status" value="1"/>
</dbReference>
<proteinExistence type="inferred from homology"/>
<evidence type="ECO:0000313" key="3">
    <source>
        <dbReference type="EMBL" id="NIH78108.1"/>
    </source>
</evidence>
<evidence type="ECO:0000259" key="2">
    <source>
        <dbReference type="Pfam" id="PF00437"/>
    </source>
</evidence>
<reference evidence="3 4" key="1">
    <citation type="submission" date="2020-03" db="EMBL/GenBank/DDBJ databases">
        <title>Sequencing the genomes of 1000 actinobacteria strains.</title>
        <authorList>
            <person name="Klenk H.-P."/>
        </authorList>
    </citation>
    <scope>NUCLEOTIDE SEQUENCE [LARGE SCALE GENOMIC DNA]</scope>
    <source>
        <strain evidence="3 4">DSM 45668</strain>
    </source>
</reference>
<dbReference type="Gene3D" id="3.30.450.380">
    <property type="match status" value="1"/>
</dbReference>
<dbReference type="NCBIfam" id="TIGR03819">
    <property type="entry name" value="heli_sec_ATPase"/>
    <property type="match status" value="1"/>
</dbReference>
<gene>
    <name evidence="3" type="ORF">FHX46_000638</name>
</gene>
<name>A0ABX0SM98_9PSEU</name>
<feature type="domain" description="Bacterial type II secretion system protein E" evidence="2">
    <location>
        <begin position="53"/>
        <end position="335"/>
    </location>
</feature>
<dbReference type="Pfam" id="PF00437">
    <property type="entry name" value="T2SSE"/>
    <property type="match status" value="1"/>
</dbReference>
<dbReference type="Gene3D" id="3.40.50.300">
    <property type="entry name" value="P-loop containing nucleotide triphosphate hydrolases"/>
    <property type="match status" value="1"/>
</dbReference>
<dbReference type="EMBL" id="JAANOU010000001">
    <property type="protein sequence ID" value="NIH78108.1"/>
    <property type="molecule type" value="Genomic_DNA"/>
</dbReference>